<organism evidence="2 3">
    <name type="scientific">Caballeronia mineralivorans PML1(12)</name>
    <dbReference type="NCBI Taxonomy" id="908627"/>
    <lineage>
        <taxon>Bacteria</taxon>
        <taxon>Pseudomonadati</taxon>
        <taxon>Pseudomonadota</taxon>
        <taxon>Betaproteobacteria</taxon>
        <taxon>Burkholderiales</taxon>
        <taxon>Burkholderiaceae</taxon>
        <taxon>Caballeronia</taxon>
    </lineage>
</organism>
<dbReference type="AlphaFoldDB" id="A0A0J1D0Z5"/>
<dbReference type="Pfam" id="PF01575">
    <property type="entry name" value="MaoC_dehydratas"/>
    <property type="match status" value="1"/>
</dbReference>
<dbReference type="Gene3D" id="3.10.129.10">
    <property type="entry name" value="Hotdog Thioesterase"/>
    <property type="match status" value="1"/>
</dbReference>
<evidence type="ECO:0000313" key="3">
    <source>
        <dbReference type="Proteomes" id="UP000035963"/>
    </source>
</evidence>
<dbReference type="GO" id="GO:0004312">
    <property type="term" value="F:fatty acid synthase activity"/>
    <property type="evidence" value="ECO:0007669"/>
    <property type="project" value="InterPro"/>
</dbReference>
<dbReference type="Proteomes" id="UP000035963">
    <property type="component" value="Unassembled WGS sequence"/>
</dbReference>
<dbReference type="PRINTS" id="PR01483">
    <property type="entry name" value="FASYNTHASE"/>
</dbReference>
<dbReference type="CDD" id="cd03441">
    <property type="entry name" value="R_hydratase_like"/>
    <property type="match status" value="1"/>
</dbReference>
<dbReference type="EMBL" id="AEJF01000069">
    <property type="protein sequence ID" value="KLU26427.1"/>
    <property type="molecule type" value="Genomic_DNA"/>
</dbReference>
<dbReference type="SUPFAM" id="SSF54637">
    <property type="entry name" value="Thioesterase/thiol ester dehydrase-isomerase"/>
    <property type="match status" value="1"/>
</dbReference>
<keyword evidence="3" id="KW-1185">Reference proteome</keyword>
<evidence type="ECO:0000259" key="1">
    <source>
        <dbReference type="Pfam" id="PF01575"/>
    </source>
</evidence>
<dbReference type="InterPro" id="IPR052342">
    <property type="entry name" value="MCH/BMMD"/>
</dbReference>
<feature type="domain" description="MaoC-like" evidence="1">
    <location>
        <begin position="16"/>
        <end position="120"/>
    </location>
</feature>
<name>A0A0J1D0Z5_9BURK</name>
<dbReference type="InterPro" id="IPR003965">
    <property type="entry name" value="Fatty_acid_synthase"/>
</dbReference>
<dbReference type="GO" id="GO:0006633">
    <property type="term" value="P:fatty acid biosynthetic process"/>
    <property type="evidence" value="ECO:0007669"/>
    <property type="project" value="InterPro"/>
</dbReference>
<dbReference type="InterPro" id="IPR002539">
    <property type="entry name" value="MaoC-like_dom"/>
</dbReference>
<dbReference type="PANTHER" id="PTHR43664:SF1">
    <property type="entry name" value="BETA-METHYLMALYL-COA DEHYDRATASE"/>
    <property type="match status" value="1"/>
</dbReference>
<dbReference type="PATRIC" id="fig|908627.4.peg.2086"/>
<comment type="caution">
    <text evidence="2">The sequence shown here is derived from an EMBL/GenBank/DDBJ whole genome shotgun (WGS) entry which is preliminary data.</text>
</comment>
<gene>
    <name evidence="2" type="ORF">EOS_09440</name>
</gene>
<dbReference type="PANTHER" id="PTHR43664">
    <property type="entry name" value="MONOAMINE OXIDASE-RELATED"/>
    <property type="match status" value="1"/>
</dbReference>
<evidence type="ECO:0000313" key="2">
    <source>
        <dbReference type="EMBL" id="KLU26427.1"/>
    </source>
</evidence>
<dbReference type="OrthoDB" id="6703795at2"/>
<dbReference type="RefSeq" id="WP_047846366.1">
    <property type="nucleotide sequence ID" value="NZ_AEJF01000069.1"/>
</dbReference>
<proteinExistence type="predicted"/>
<dbReference type="InterPro" id="IPR029069">
    <property type="entry name" value="HotDog_dom_sf"/>
</dbReference>
<sequence length="155" mass="16947">MNTTGLYYEDVVLDEDRKSATRPVTPADIRAFCELTEDFHPLHTDAAYAQSRGFPGLIAHGLYGLALMEGLKTSLKLYENTSIASLGWDQVRFILPLLAGDVVHVVFRVTGKRLSSRAGRGVLTEDVRLVNQRGEIVIQAQHAALVLTRGPAGSD</sequence>
<accession>A0A0J1D0Z5</accession>
<reference evidence="2 3" key="1">
    <citation type="journal article" date="2015" name="Genome Announc.">
        <title>Draft Genome Sequence of Burkholderia sp. Strain PML1(12), an Ectomycorrhizosphere-Inhabiting Bacterium with Effective Mineral-Weathering Ability.</title>
        <authorList>
            <person name="Uroz S."/>
            <person name="Oger P."/>
        </authorList>
    </citation>
    <scope>NUCLEOTIDE SEQUENCE [LARGE SCALE GENOMIC DNA]</scope>
    <source>
        <strain evidence="3">PML1(12)</strain>
    </source>
</reference>
<dbReference type="GO" id="GO:0005835">
    <property type="term" value="C:fatty acid synthase complex"/>
    <property type="evidence" value="ECO:0007669"/>
    <property type="project" value="InterPro"/>
</dbReference>
<protein>
    <submittedName>
        <fullName evidence="2">Monoamine oxidase</fullName>
    </submittedName>
</protein>